<proteinExistence type="predicted"/>
<dbReference type="AlphaFoldDB" id="A0A2X2WD76"/>
<sequence length="345" mass="39706">MRTTVKDVNWQDQQALIRYTLIAPLLDETLDPAKRSSLRRKIAEESRVSERSLYRYVAAYHEKGVAGLKPVAGERSLSKKLPENYLRIVEQAIQLKKEVPRRSVEQIIFILEQENWAEPGVLKRSTLGRCLYRAGFGVKQMQMCQDARGSSSKRFCKPHRMMLLQGDIKYGCKLPIGKNGAMVQTYLSSAIDDHSRYVIQSQFYDNQEESIVEDTFRKVILKAGKFDTAYFDNGSQYVAKQLKLSLAKLGITVRHAPARSGKSKGKMEKFHQVADAFLREVKIHKVKTLEELNSYWGMYLEEYYHKADIELAMEDITDELKLLQEHLNTCSGRLPEQVKVKLRGH</sequence>
<dbReference type="GO" id="GO:0015074">
    <property type="term" value="P:DNA integration"/>
    <property type="evidence" value="ECO:0007669"/>
    <property type="project" value="InterPro"/>
</dbReference>
<dbReference type="EMBL" id="UAVW01000009">
    <property type="protein sequence ID" value="SQB11620.1"/>
    <property type="molecule type" value="Genomic_DNA"/>
</dbReference>
<gene>
    <name evidence="2" type="ORF">NCTC11224_03002</name>
</gene>
<dbReference type="PANTHER" id="PTHR35004">
    <property type="entry name" value="TRANSPOSASE RV3428C-RELATED"/>
    <property type="match status" value="1"/>
</dbReference>
<organism evidence="2 3">
    <name type="scientific">Enterocloster clostridioformis</name>
    <dbReference type="NCBI Taxonomy" id="1531"/>
    <lineage>
        <taxon>Bacteria</taxon>
        <taxon>Bacillati</taxon>
        <taxon>Bacillota</taxon>
        <taxon>Clostridia</taxon>
        <taxon>Lachnospirales</taxon>
        <taxon>Lachnospiraceae</taxon>
        <taxon>Enterocloster</taxon>
    </lineage>
</organism>
<feature type="domain" description="Integrase catalytic" evidence="1">
    <location>
        <begin position="154"/>
        <end position="343"/>
    </location>
</feature>
<dbReference type="Proteomes" id="UP000251853">
    <property type="component" value="Unassembled WGS sequence"/>
</dbReference>
<dbReference type="InterPro" id="IPR009057">
    <property type="entry name" value="Homeodomain-like_sf"/>
</dbReference>
<dbReference type="GO" id="GO:0003676">
    <property type="term" value="F:nucleic acid binding"/>
    <property type="evidence" value="ECO:0007669"/>
    <property type="project" value="InterPro"/>
</dbReference>
<accession>A0A2X2WD76</accession>
<dbReference type="InterPro" id="IPR036397">
    <property type="entry name" value="RNaseH_sf"/>
</dbReference>
<evidence type="ECO:0000259" key="1">
    <source>
        <dbReference type="PROSITE" id="PS50994"/>
    </source>
</evidence>
<dbReference type="Gene3D" id="3.30.420.10">
    <property type="entry name" value="Ribonuclease H-like superfamily/Ribonuclease H"/>
    <property type="match status" value="1"/>
</dbReference>
<reference evidence="2 3" key="1">
    <citation type="submission" date="2018-06" db="EMBL/GenBank/DDBJ databases">
        <authorList>
            <consortium name="Pathogen Informatics"/>
            <person name="Doyle S."/>
        </authorList>
    </citation>
    <scope>NUCLEOTIDE SEQUENCE [LARGE SCALE GENOMIC DNA]</scope>
    <source>
        <strain evidence="2 3">NCTC11224</strain>
    </source>
</reference>
<dbReference type="Pfam" id="PF00665">
    <property type="entry name" value="rve"/>
    <property type="match status" value="1"/>
</dbReference>
<keyword evidence="3" id="KW-1185">Reference proteome</keyword>
<name>A0A2X2WD76_9FIRM</name>
<dbReference type="SUPFAM" id="SSF46689">
    <property type="entry name" value="Homeodomain-like"/>
    <property type="match status" value="1"/>
</dbReference>
<dbReference type="InterPro" id="IPR001584">
    <property type="entry name" value="Integrase_cat-core"/>
</dbReference>
<dbReference type="InterPro" id="IPR012337">
    <property type="entry name" value="RNaseH-like_sf"/>
</dbReference>
<dbReference type="PANTHER" id="PTHR35004:SF6">
    <property type="entry name" value="TRANSPOSASE"/>
    <property type="match status" value="1"/>
</dbReference>
<dbReference type="RefSeq" id="WP_112482166.1">
    <property type="nucleotide sequence ID" value="NZ_JAIWZC010000001.1"/>
</dbReference>
<evidence type="ECO:0000313" key="3">
    <source>
        <dbReference type="Proteomes" id="UP000251853"/>
    </source>
</evidence>
<evidence type="ECO:0000313" key="2">
    <source>
        <dbReference type="EMBL" id="SQB11620.1"/>
    </source>
</evidence>
<dbReference type="PROSITE" id="PS50994">
    <property type="entry name" value="INTEGRASE"/>
    <property type="match status" value="1"/>
</dbReference>
<dbReference type="SUPFAM" id="SSF53098">
    <property type="entry name" value="Ribonuclease H-like"/>
    <property type="match status" value="1"/>
</dbReference>
<protein>
    <submittedName>
        <fullName evidence="2">Transposase</fullName>
    </submittedName>
</protein>